<dbReference type="PROSITE" id="PS50405">
    <property type="entry name" value="GST_CTER"/>
    <property type="match status" value="1"/>
</dbReference>
<dbReference type="InterPro" id="IPR036249">
    <property type="entry name" value="Thioredoxin-like_sf"/>
</dbReference>
<accession>A0AAD9NDD5</accession>
<dbReference type="EMBL" id="JAODUO010001483">
    <property type="protein sequence ID" value="KAK2163089.1"/>
    <property type="molecule type" value="Genomic_DNA"/>
</dbReference>
<dbReference type="AlphaFoldDB" id="A0AAD9NDD5"/>
<dbReference type="CDD" id="cd03192">
    <property type="entry name" value="GST_C_Sigma_like"/>
    <property type="match status" value="1"/>
</dbReference>
<proteinExistence type="inferred from homology"/>
<dbReference type="InterPro" id="IPR010987">
    <property type="entry name" value="Glutathione-S-Trfase_C-like"/>
</dbReference>
<dbReference type="SFLD" id="SFLDS00019">
    <property type="entry name" value="Glutathione_Transferase_(cytos"/>
    <property type="match status" value="1"/>
</dbReference>
<keyword evidence="7" id="KW-1185">Reference proteome</keyword>
<dbReference type="PANTHER" id="PTHR11571:SF150">
    <property type="entry name" value="GLUTATHIONE S-TRANSFERASE"/>
    <property type="match status" value="1"/>
</dbReference>
<dbReference type="Pfam" id="PF14497">
    <property type="entry name" value="GST_C_3"/>
    <property type="match status" value="1"/>
</dbReference>
<evidence type="ECO:0000259" key="4">
    <source>
        <dbReference type="PROSITE" id="PS50404"/>
    </source>
</evidence>
<gene>
    <name evidence="6" type="ORF">NP493_1485g00030</name>
</gene>
<dbReference type="SUPFAM" id="SSF52833">
    <property type="entry name" value="Thioredoxin-like"/>
    <property type="match status" value="1"/>
</dbReference>
<dbReference type="Gene3D" id="3.40.30.10">
    <property type="entry name" value="Glutaredoxin"/>
    <property type="match status" value="1"/>
</dbReference>
<feature type="domain" description="GST C-terminal" evidence="5">
    <location>
        <begin position="116"/>
        <end position="233"/>
    </location>
</feature>
<dbReference type="GO" id="GO:0004364">
    <property type="term" value="F:glutathione transferase activity"/>
    <property type="evidence" value="ECO:0007669"/>
    <property type="project" value="TreeGrafter"/>
</dbReference>
<comment type="similarity">
    <text evidence="1">Belongs to the GST superfamily.</text>
</comment>
<comment type="caution">
    <text evidence="6">The sequence shown here is derived from an EMBL/GenBank/DDBJ whole genome shotgun (WGS) entry which is preliminary data.</text>
</comment>
<dbReference type="Pfam" id="PF02798">
    <property type="entry name" value="GST_N"/>
    <property type="match status" value="1"/>
</dbReference>
<evidence type="ECO:0000259" key="5">
    <source>
        <dbReference type="PROSITE" id="PS50405"/>
    </source>
</evidence>
<feature type="domain" description="GST N-terminal" evidence="4">
    <location>
        <begin position="35"/>
        <end position="114"/>
    </location>
</feature>
<feature type="region of interest" description="Disordered" evidence="3">
    <location>
        <begin position="1"/>
        <end position="27"/>
    </location>
</feature>
<evidence type="ECO:0000256" key="2">
    <source>
        <dbReference type="ARBA" id="ARBA00022613"/>
    </source>
</evidence>
<dbReference type="InterPro" id="IPR036282">
    <property type="entry name" value="Glutathione-S-Trfase_C_sf"/>
</dbReference>
<organism evidence="6 7">
    <name type="scientific">Ridgeia piscesae</name>
    <name type="common">Tubeworm</name>
    <dbReference type="NCBI Taxonomy" id="27915"/>
    <lineage>
        <taxon>Eukaryota</taxon>
        <taxon>Metazoa</taxon>
        <taxon>Spiralia</taxon>
        <taxon>Lophotrochozoa</taxon>
        <taxon>Annelida</taxon>
        <taxon>Polychaeta</taxon>
        <taxon>Sedentaria</taxon>
        <taxon>Canalipalpata</taxon>
        <taxon>Sabellida</taxon>
        <taxon>Siboglinidae</taxon>
        <taxon>Ridgeia</taxon>
    </lineage>
</organism>
<evidence type="ECO:0000256" key="1">
    <source>
        <dbReference type="ARBA" id="ARBA00007409"/>
    </source>
</evidence>
<protein>
    <recommendedName>
        <fullName evidence="8">Glutathione S-transferase</fullName>
    </recommendedName>
</protein>
<dbReference type="Gene3D" id="1.20.1050.10">
    <property type="match status" value="1"/>
</dbReference>
<evidence type="ECO:0000256" key="3">
    <source>
        <dbReference type="SAM" id="MobiDB-lite"/>
    </source>
</evidence>
<dbReference type="PANTHER" id="PTHR11571">
    <property type="entry name" value="GLUTATHIONE S-TRANSFERASE"/>
    <property type="match status" value="1"/>
</dbReference>
<dbReference type="PROSITE" id="PS50404">
    <property type="entry name" value="GST_NTER"/>
    <property type="match status" value="1"/>
</dbReference>
<name>A0AAD9NDD5_RIDPI</name>
<dbReference type="InterPro" id="IPR040079">
    <property type="entry name" value="Glutathione_S-Trfase"/>
</dbReference>
<dbReference type="FunFam" id="3.40.30.10:FF:000258">
    <property type="entry name" value="Glutathione S-transferase"/>
    <property type="match status" value="1"/>
</dbReference>
<dbReference type="GO" id="GO:0005212">
    <property type="term" value="F:structural constituent of eye lens"/>
    <property type="evidence" value="ECO:0007669"/>
    <property type="project" value="UniProtKB-KW"/>
</dbReference>
<keyword evidence="2" id="KW-0273">Eye lens protein</keyword>
<dbReference type="InterPro" id="IPR004045">
    <property type="entry name" value="Glutathione_S-Trfase_N"/>
</dbReference>
<dbReference type="InterPro" id="IPR050213">
    <property type="entry name" value="GST_superfamily"/>
</dbReference>
<evidence type="ECO:0008006" key="8">
    <source>
        <dbReference type="Google" id="ProtNLM"/>
    </source>
</evidence>
<dbReference type="Proteomes" id="UP001209878">
    <property type="component" value="Unassembled WGS sequence"/>
</dbReference>
<dbReference type="GO" id="GO:0006749">
    <property type="term" value="P:glutathione metabolic process"/>
    <property type="evidence" value="ECO:0007669"/>
    <property type="project" value="TreeGrafter"/>
</dbReference>
<dbReference type="InterPro" id="IPR004046">
    <property type="entry name" value="GST_C"/>
</dbReference>
<dbReference type="CDD" id="cd03039">
    <property type="entry name" value="GST_N_Sigma_like"/>
    <property type="match status" value="1"/>
</dbReference>
<dbReference type="SUPFAM" id="SSF47616">
    <property type="entry name" value="GST C-terminal domain-like"/>
    <property type="match status" value="1"/>
</dbReference>
<evidence type="ECO:0000313" key="6">
    <source>
        <dbReference type="EMBL" id="KAK2163089.1"/>
    </source>
</evidence>
<sequence>MGSSSSRKTGETVIVKPVETTEFPQDSKQSDVKMPKYTLINFNVRGRGEVSRILFALAGVEYEDKRLPFDGDEWPKLKPQMPFAQMPALKIDDTILCQAEAIEFFIARTYGFAGSGPMDESRILMIGNCVNDTLAPLFRLHSLPEEETEAKASIHAEILKKYVDEQMPTYFRMLENMLISMADVQIVGLYDWLGVTGIELDMKDYPKLRAHKERITKEPRYAAWVEKRPKTRF</sequence>
<reference evidence="6" key="1">
    <citation type="journal article" date="2023" name="Mol. Biol. Evol.">
        <title>Third-Generation Sequencing Reveals the Adaptive Role of the Epigenome in Three Deep-Sea Polychaetes.</title>
        <authorList>
            <person name="Perez M."/>
            <person name="Aroh O."/>
            <person name="Sun Y."/>
            <person name="Lan Y."/>
            <person name="Juniper S.K."/>
            <person name="Young C.R."/>
            <person name="Angers B."/>
            <person name="Qian P.Y."/>
        </authorList>
    </citation>
    <scope>NUCLEOTIDE SEQUENCE</scope>
    <source>
        <strain evidence="6">R07B-5</strain>
    </source>
</reference>
<evidence type="ECO:0000313" key="7">
    <source>
        <dbReference type="Proteomes" id="UP001209878"/>
    </source>
</evidence>